<sequence>MELRPREPLHHSRRGTRRRRPVAARPLPGAARLRGRVQGPVQRPLPDTGQLVRRRGPARGGRGRPLSALPARRPGRTLPPAGAHAGGLPVRTPVVLRLTRRRPGEFAGRGPLRPALRNARLPVGGHRLPVARPGAADGSPADPAGRPALSRPGPARRSQRGDHRAGQAPAHPARPGSEIRRRPRPGLPPRSAGHRRTALPAGGVPGRGGLHRHPRFRPRHRSDARSRRLPRHRRRRTPPEVLVLPLRRPSVSTLDPQAQALIDAAIASGLPPVHSLPAAQARRRMRSAFIWGDPEPIEHRKDLIAPGPAGDLPVRLYHPAPGRRLPLIVFFHGGGWIVNDLDTHDRLCARLAVESSCAVLSVDFRCAPEHPYPAPVEDGYAALVWAASHGDVLGVDTSRVAVAGDSSGGTVATAVCMTARDRGGPVIGQQTLIYPVTDHLDPPTASYRERGTGYSLNRGFMEWAWQAYLPAEWSATDPRLFPLRAADLRGLPRTLMLTAEFDPLRDEGIAYADRLSEAGVPTEHWHFDDQMHGFALQTHAIDRARRAVADTARHIAAVLRESPEETL</sequence>
<dbReference type="Proteomes" id="UP000253741">
    <property type="component" value="Unassembled WGS sequence"/>
</dbReference>
<dbReference type="InterPro" id="IPR050300">
    <property type="entry name" value="GDXG_lipolytic_enzyme"/>
</dbReference>
<dbReference type="SUPFAM" id="SSF53474">
    <property type="entry name" value="alpha/beta-Hydrolases"/>
    <property type="match status" value="1"/>
</dbReference>
<dbReference type="InterPro" id="IPR002168">
    <property type="entry name" value="Lipase_GDXG_HIS_AS"/>
</dbReference>
<feature type="domain" description="Alpha/beta hydrolase fold-3" evidence="4">
    <location>
        <begin position="328"/>
        <end position="535"/>
    </location>
</feature>
<feature type="region of interest" description="Disordered" evidence="3">
    <location>
        <begin position="1"/>
        <end position="88"/>
    </location>
</feature>
<proteinExistence type="inferred from homology"/>
<organism evidence="5 6">
    <name type="scientific">Streptomyces corynorhini</name>
    <dbReference type="NCBI Taxonomy" id="2282652"/>
    <lineage>
        <taxon>Bacteria</taxon>
        <taxon>Bacillati</taxon>
        <taxon>Actinomycetota</taxon>
        <taxon>Actinomycetes</taxon>
        <taxon>Kitasatosporales</taxon>
        <taxon>Streptomycetaceae</taxon>
        <taxon>Streptomyces</taxon>
    </lineage>
</organism>
<dbReference type="EMBL" id="QQNA01000021">
    <property type="protein sequence ID" value="RDG39463.1"/>
    <property type="molecule type" value="Genomic_DNA"/>
</dbReference>
<feature type="compositionally biased region" description="Basic and acidic residues" evidence="3">
    <location>
        <begin position="1"/>
        <end position="10"/>
    </location>
</feature>
<reference evidence="5 6" key="1">
    <citation type="submission" date="2018-07" db="EMBL/GenBank/DDBJ databases">
        <title>Streptomyces species from bats.</title>
        <authorList>
            <person name="Dunlap C."/>
        </authorList>
    </citation>
    <scope>NUCLEOTIDE SEQUENCE [LARGE SCALE GENOMIC DNA]</scope>
    <source>
        <strain evidence="5 6">AC230</strain>
    </source>
</reference>
<keyword evidence="2 5" id="KW-0378">Hydrolase</keyword>
<accession>A0A370BI50</accession>
<dbReference type="InterPro" id="IPR013094">
    <property type="entry name" value="AB_hydrolase_3"/>
</dbReference>
<keyword evidence="6" id="KW-1185">Reference proteome</keyword>
<feature type="compositionally biased region" description="Basic residues" evidence="3">
    <location>
        <begin position="209"/>
        <end position="220"/>
    </location>
</feature>
<dbReference type="PANTHER" id="PTHR48081:SF8">
    <property type="entry name" value="ALPHA_BETA HYDROLASE FOLD-3 DOMAIN-CONTAINING PROTEIN-RELATED"/>
    <property type="match status" value="1"/>
</dbReference>
<name>A0A370BI50_9ACTN</name>
<evidence type="ECO:0000259" key="4">
    <source>
        <dbReference type="Pfam" id="PF07859"/>
    </source>
</evidence>
<feature type="region of interest" description="Disordered" evidence="3">
    <location>
        <begin position="104"/>
        <end position="238"/>
    </location>
</feature>
<evidence type="ECO:0000256" key="2">
    <source>
        <dbReference type="ARBA" id="ARBA00022801"/>
    </source>
</evidence>
<evidence type="ECO:0000256" key="1">
    <source>
        <dbReference type="ARBA" id="ARBA00010515"/>
    </source>
</evidence>
<feature type="compositionally biased region" description="Basic residues" evidence="3">
    <location>
        <begin position="227"/>
        <end position="236"/>
    </location>
</feature>
<evidence type="ECO:0000256" key="3">
    <source>
        <dbReference type="SAM" id="MobiDB-lite"/>
    </source>
</evidence>
<dbReference type="Pfam" id="PF07859">
    <property type="entry name" value="Abhydrolase_3"/>
    <property type="match status" value="1"/>
</dbReference>
<comment type="similarity">
    <text evidence="1">Belongs to the 'GDXG' lipolytic enzyme family.</text>
</comment>
<dbReference type="GO" id="GO:0016787">
    <property type="term" value="F:hydrolase activity"/>
    <property type="evidence" value="ECO:0007669"/>
    <property type="project" value="UniProtKB-KW"/>
</dbReference>
<feature type="compositionally biased region" description="Basic residues" evidence="3">
    <location>
        <begin position="11"/>
        <end position="22"/>
    </location>
</feature>
<dbReference type="PANTHER" id="PTHR48081">
    <property type="entry name" value="AB HYDROLASE SUPERFAMILY PROTEIN C4A8.06C"/>
    <property type="match status" value="1"/>
</dbReference>
<evidence type="ECO:0000313" key="6">
    <source>
        <dbReference type="Proteomes" id="UP000253741"/>
    </source>
</evidence>
<dbReference type="InterPro" id="IPR029058">
    <property type="entry name" value="AB_hydrolase_fold"/>
</dbReference>
<dbReference type="PROSITE" id="PS01173">
    <property type="entry name" value="LIPASE_GDXG_HIS"/>
    <property type="match status" value="1"/>
</dbReference>
<evidence type="ECO:0000313" key="5">
    <source>
        <dbReference type="EMBL" id="RDG39463.1"/>
    </source>
</evidence>
<dbReference type="Gene3D" id="3.40.50.1820">
    <property type="entry name" value="alpha/beta hydrolase"/>
    <property type="match status" value="1"/>
</dbReference>
<gene>
    <name evidence="5" type="ORF">DVH02_03740</name>
</gene>
<comment type="caution">
    <text evidence="5">The sequence shown here is derived from an EMBL/GenBank/DDBJ whole genome shotgun (WGS) entry which is preliminary data.</text>
</comment>
<feature type="compositionally biased region" description="Low complexity" evidence="3">
    <location>
        <begin position="131"/>
        <end position="148"/>
    </location>
</feature>
<feature type="compositionally biased region" description="Low complexity" evidence="3">
    <location>
        <begin position="23"/>
        <end position="32"/>
    </location>
</feature>
<dbReference type="AlphaFoldDB" id="A0A370BI50"/>
<protein>
    <submittedName>
        <fullName evidence="5">Alpha/beta hydrolase</fullName>
    </submittedName>
</protein>